<evidence type="ECO:0000259" key="9">
    <source>
        <dbReference type="Pfam" id="PF14432"/>
    </source>
</evidence>
<dbReference type="InterPro" id="IPR013149">
    <property type="entry name" value="ADH-like_C"/>
</dbReference>
<dbReference type="InterPro" id="IPR002885">
    <property type="entry name" value="PPR_rpt"/>
</dbReference>
<feature type="domain" description="DYW" evidence="9">
    <location>
        <begin position="490"/>
        <end position="568"/>
    </location>
</feature>
<comment type="subunit">
    <text evidence="3">Homodimer.</text>
</comment>
<dbReference type="GO" id="GO:0003723">
    <property type="term" value="F:RNA binding"/>
    <property type="evidence" value="ECO:0007669"/>
    <property type="project" value="InterPro"/>
</dbReference>
<evidence type="ECO:0008006" key="12">
    <source>
        <dbReference type="Google" id="ProtNLM"/>
    </source>
</evidence>
<dbReference type="InterPro" id="IPR032867">
    <property type="entry name" value="DYW_dom"/>
</dbReference>
<dbReference type="Gene3D" id="3.40.50.720">
    <property type="entry name" value="NAD(P)-binding Rossmann-like Domain"/>
    <property type="match status" value="2"/>
</dbReference>
<evidence type="ECO:0000256" key="6">
    <source>
        <dbReference type="ARBA" id="ARBA00022833"/>
    </source>
</evidence>
<dbReference type="InterPro" id="IPR046848">
    <property type="entry name" value="E_motif"/>
</dbReference>
<dbReference type="InterPro" id="IPR011032">
    <property type="entry name" value="GroES-like_sf"/>
</dbReference>
<dbReference type="Pfam" id="PF00107">
    <property type="entry name" value="ADH_zinc_N"/>
    <property type="match status" value="1"/>
</dbReference>
<evidence type="ECO:0000313" key="11">
    <source>
        <dbReference type="Proteomes" id="UP000467840"/>
    </source>
</evidence>
<dbReference type="GO" id="GO:0009451">
    <property type="term" value="P:RNA modification"/>
    <property type="evidence" value="ECO:0007669"/>
    <property type="project" value="InterPro"/>
</dbReference>
<organism evidence="10 11">
    <name type="scientific">Hevea brasiliensis</name>
    <name type="common">Para rubber tree</name>
    <name type="synonym">Siphonia brasiliensis</name>
    <dbReference type="NCBI Taxonomy" id="3981"/>
    <lineage>
        <taxon>Eukaryota</taxon>
        <taxon>Viridiplantae</taxon>
        <taxon>Streptophyta</taxon>
        <taxon>Embryophyta</taxon>
        <taxon>Tracheophyta</taxon>
        <taxon>Spermatophyta</taxon>
        <taxon>Magnoliopsida</taxon>
        <taxon>eudicotyledons</taxon>
        <taxon>Gunneridae</taxon>
        <taxon>Pentapetalae</taxon>
        <taxon>rosids</taxon>
        <taxon>fabids</taxon>
        <taxon>Malpighiales</taxon>
        <taxon>Euphorbiaceae</taxon>
        <taxon>Crotonoideae</taxon>
        <taxon>Micrandreae</taxon>
        <taxon>Hevea</taxon>
    </lineage>
</organism>
<accession>A0A6A6M447</accession>
<dbReference type="FunFam" id="1.25.40.10:FF:000366">
    <property type="entry name" value="Pentatricopeptide (PPR) repeat-containing protein"/>
    <property type="match status" value="1"/>
</dbReference>
<dbReference type="SUPFAM" id="SSF51735">
    <property type="entry name" value="NAD(P)-binding Rossmann-fold domains"/>
    <property type="match status" value="1"/>
</dbReference>
<keyword evidence="11" id="KW-1185">Reference proteome</keyword>
<evidence type="ECO:0000256" key="3">
    <source>
        <dbReference type="ARBA" id="ARBA00011738"/>
    </source>
</evidence>
<dbReference type="NCBIfam" id="TIGR00756">
    <property type="entry name" value="PPR"/>
    <property type="match status" value="3"/>
</dbReference>
<dbReference type="PANTHER" id="PTHR47926">
    <property type="entry name" value="PENTATRICOPEPTIDE REPEAT-CONTAINING PROTEIN"/>
    <property type="match status" value="1"/>
</dbReference>
<comment type="caution">
    <text evidence="10">The sequence shown here is derived from an EMBL/GenBank/DDBJ whole genome shotgun (WGS) entry which is preliminary data.</text>
</comment>
<dbReference type="Pfam" id="PF14432">
    <property type="entry name" value="DYW_deaminase"/>
    <property type="match status" value="1"/>
</dbReference>
<dbReference type="FunFam" id="1.25.40.10:FF:000031">
    <property type="entry name" value="Pentatricopeptide repeat-containing protein mitochondrial"/>
    <property type="match status" value="1"/>
</dbReference>
<dbReference type="AlphaFoldDB" id="A0A6A6M447"/>
<proteinExistence type="inferred from homology"/>
<keyword evidence="4" id="KW-0479">Metal-binding</keyword>
<dbReference type="Pfam" id="PF01535">
    <property type="entry name" value="PPR"/>
    <property type="match status" value="3"/>
</dbReference>
<keyword evidence="5" id="KW-0677">Repeat</keyword>
<dbReference type="PROSITE" id="PS51375">
    <property type="entry name" value="PPR"/>
    <property type="match status" value="4"/>
</dbReference>
<dbReference type="GO" id="GO:0008270">
    <property type="term" value="F:zinc ion binding"/>
    <property type="evidence" value="ECO:0007669"/>
    <property type="project" value="InterPro"/>
</dbReference>
<feature type="repeat" description="PPR" evidence="7">
    <location>
        <begin position="275"/>
        <end position="309"/>
    </location>
</feature>
<feature type="repeat" description="PPR" evidence="7">
    <location>
        <begin position="43"/>
        <end position="77"/>
    </location>
</feature>
<dbReference type="InterPro" id="IPR046960">
    <property type="entry name" value="PPR_At4g14850-like_plant"/>
</dbReference>
<dbReference type="InterPro" id="IPR036291">
    <property type="entry name" value="NAD(P)-bd_dom_sf"/>
</dbReference>
<reference evidence="10 11" key="1">
    <citation type="journal article" date="2020" name="Mol. Plant">
        <title>The Chromosome-Based Rubber Tree Genome Provides New Insights into Spurge Genome Evolution and Rubber Biosynthesis.</title>
        <authorList>
            <person name="Liu J."/>
            <person name="Shi C."/>
            <person name="Shi C.C."/>
            <person name="Li W."/>
            <person name="Zhang Q.J."/>
            <person name="Zhang Y."/>
            <person name="Li K."/>
            <person name="Lu H.F."/>
            <person name="Shi C."/>
            <person name="Zhu S.T."/>
            <person name="Xiao Z.Y."/>
            <person name="Nan H."/>
            <person name="Yue Y."/>
            <person name="Zhu X.G."/>
            <person name="Wu Y."/>
            <person name="Hong X.N."/>
            <person name="Fan G.Y."/>
            <person name="Tong Y."/>
            <person name="Zhang D."/>
            <person name="Mao C.L."/>
            <person name="Liu Y.L."/>
            <person name="Hao S.J."/>
            <person name="Liu W.Q."/>
            <person name="Lv M.Q."/>
            <person name="Zhang H.B."/>
            <person name="Liu Y."/>
            <person name="Hu-Tang G.R."/>
            <person name="Wang J.P."/>
            <person name="Wang J.H."/>
            <person name="Sun Y.H."/>
            <person name="Ni S.B."/>
            <person name="Chen W.B."/>
            <person name="Zhang X.C."/>
            <person name="Jiao Y.N."/>
            <person name="Eichler E.E."/>
            <person name="Li G.H."/>
            <person name="Liu X."/>
            <person name="Gao L.Z."/>
        </authorList>
    </citation>
    <scope>NUCLEOTIDE SEQUENCE [LARGE SCALE GENOMIC DNA]</scope>
    <source>
        <strain evidence="11">cv. GT1</strain>
        <tissue evidence="10">Leaf</tissue>
    </source>
</reference>
<sequence length="1175" mass="129415">MPLRARLRIARCLHQLQGCAKRRNPLIAKKLHALIIKAGLNESEYLYNTLVDVYGKCGLFQDAYYLFEEMPHRDHVSWASILNAYNHANLPNRTLSIFPTMFALDRLQPDHFVYASLVKACASLGAIRQGKQIHAHFILSPFCDDDVVKSSLVDMSGLKTEAMDLFSRAPLRNLYSWTALISGLVQSGHGIDGSYLFIEMRREGVDIVDPLVLSSVVGACANIAVLEFGKQVHGLVIALGYESCLFISNALVDMYAKCSDILAAKNIFDEIIHKDVVSWTSIIVGAAQHGRADEALALYDDMVLAKVKPNEVTFVGLIYSCSHAGLVSKGRELFKSMTEDYGIKPSLQHFTCLLDLLSRSGCLDEAENLISAMPFEPDEPTWAALLSACKHHGNTQMGLRIANKLLSLNPEDPSTYILLSNIYAGAGMWERMSMVRKLMAAREVKKEPGFSTITFGKEIQAFHAGETCHPMKDEILSLLKELDGEMRRRGYVPDTSSVLHDMEEVEKERQLFWHSERTAVAYGLLKSVPGTVIRIVKNLRVCGDCHTVFKLLSSIVHREIIVRDATSFIQIVVMSVISDKLTIAVYIKNFAVYCMLGFTLAKDVPAFYIFGDSAFYIFGDSVVDVGNNFFIKNKARPVFPNGINFVDISTELVVFCTIIRKRRRNESCPSSFYVINQLLNTPSSKLHLSNPCHVKEQQHLTAAVIWGVGGKLKVEEIQVTTPNSSEVRVKMLCASICHTDVSRAHGFPFVEWWRARNKVNGLKEGDVVIPTFLHSAKNAKIAHHKRLSVPKIPTKPQGSNAMNTPQECPLEAISCTTFLLAPPGLNTCGAAPLVNEALQSTKMGIGKAIAIGSGNAAVTIDFLPLLTGRTLKGSLFGGLTINSDLPYVLDKCKNKEFHLDELLTHEVSLQDIDKAFEMFKQPDCVKTTPQECPLEAISCTTCLLAPHGLNTWLLIPSTLQRLIQLYPALCKFFSCGFSTGFGAAWKEAKVKEGSSVAVLGLGAVGLGAIEGSRMQGAATIIGVDKNSKRREKGQAFGMTHFINPDEFDEPISQLVNDLTGGIGVDYCFECSGAAPLVNEALQSTKMGRGKAMVIGSGHETVTIDFLPLLTGRTLKGSIFGGLTIKSDLPYLLDNCKNKEFHLDELLTHEVSLQDIGKAFDMLKQPDCVKVVVKIH</sequence>
<comment type="similarity">
    <text evidence="2">Belongs to the PPR family. PCMP-H subfamily.</text>
</comment>
<dbReference type="InterPro" id="IPR011990">
    <property type="entry name" value="TPR-like_helical_dom_sf"/>
</dbReference>
<evidence type="ECO:0000256" key="5">
    <source>
        <dbReference type="ARBA" id="ARBA00022737"/>
    </source>
</evidence>
<dbReference type="Gene3D" id="3.90.180.10">
    <property type="entry name" value="Medium-chain alcohol dehydrogenases, catalytic domain"/>
    <property type="match status" value="3"/>
</dbReference>
<evidence type="ECO:0000256" key="7">
    <source>
        <dbReference type="PROSITE-ProRule" id="PRU00708"/>
    </source>
</evidence>
<dbReference type="SUPFAM" id="SSF50129">
    <property type="entry name" value="GroES-like"/>
    <property type="match status" value="2"/>
</dbReference>
<dbReference type="Pfam" id="PF13041">
    <property type="entry name" value="PPR_2"/>
    <property type="match status" value="1"/>
</dbReference>
<evidence type="ECO:0000256" key="1">
    <source>
        <dbReference type="ARBA" id="ARBA00001947"/>
    </source>
</evidence>
<feature type="domain" description="Alcohol dehydrogenase-like C-terminal" evidence="8">
    <location>
        <begin position="1003"/>
        <end position="1134"/>
    </location>
</feature>
<evidence type="ECO:0000256" key="2">
    <source>
        <dbReference type="ARBA" id="ARBA00006643"/>
    </source>
</evidence>
<gene>
    <name evidence="10" type="ORF">GH714_020975</name>
</gene>
<protein>
    <recommendedName>
        <fullName evidence="12">Enoyl reductase (ER) domain-containing protein</fullName>
    </recommendedName>
</protein>
<dbReference type="Proteomes" id="UP000467840">
    <property type="component" value="Chromosome 9"/>
</dbReference>
<dbReference type="Gene3D" id="1.25.40.10">
    <property type="entry name" value="Tetratricopeptide repeat domain"/>
    <property type="match status" value="3"/>
</dbReference>
<dbReference type="SUPFAM" id="SSF48452">
    <property type="entry name" value="TPR-like"/>
    <property type="match status" value="1"/>
</dbReference>
<feature type="repeat" description="PPR" evidence="7">
    <location>
        <begin position="173"/>
        <end position="207"/>
    </location>
</feature>
<comment type="cofactor">
    <cofactor evidence="1">
        <name>Zn(2+)</name>
        <dbReference type="ChEBI" id="CHEBI:29105"/>
    </cofactor>
</comment>
<dbReference type="PANTHER" id="PTHR47926:SF495">
    <property type="entry name" value="DYW DOMAIN-CONTAINING PROTEIN"/>
    <property type="match status" value="1"/>
</dbReference>
<dbReference type="FunFam" id="3.40.50.720:FF:000003">
    <property type="entry name" value="S-(hydroxymethyl)glutathione dehydrogenase"/>
    <property type="match status" value="1"/>
</dbReference>
<keyword evidence="6" id="KW-0862">Zinc</keyword>
<name>A0A6A6M447_HEVBR</name>
<dbReference type="Pfam" id="PF20431">
    <property type="entry name" value="E_motif"/>
    <property type="match status" value="1"/>
</dbReference>
<feature type="repeat" description="PPR" evidence="7">
    <location>
        <begin position="310"/>
        <end position="345"/>
    </location>
</feature>
<evidence type="ECO:0000256" key="4">
    <source>
        <dbReference type="ARBA" id="ARBA00022723"/>
    </source>
</evidence>
<dbReference type="EMBL" id="JAAGAX010000008">
    <property type="protein sequence ID" value="KAF2306739.1"/>
    <property type="molecule type" value="Genomic_DNA"/>
</dbReference>
<evidence type="ECO:0000313" key="10">
    <source>
        <dbReference type="EMBL" id="KAF2306739.1"/>
    </source>
</evidence>
<evidence type="ECO:0000259" key="8">
    <source>
        <dbReference type="Pfam" id="PF00107"/>
    </source>
</evidence>